<dbReference type="OrthoDB" id="5872222at2759"/>
<dbReference type="PRINTS" id="PR01345">
    <property type="entry name" value="CERVTRCPTASE"/>
</dbReference>
<dbReference type="AlphaFoldDB" id="A0A016WBK1"/>
<dbReference type="Proteomes" id="UP000024635">
    <property type="component" value="Unassembled WGS sequence"/>
</dbReference>
<dbReference type="EMBL" id="JARK01000438">
    <property type="protein sequence ID" value="EYC36981.1"/>
    <property type="molecule type" value="Genomic_DNA"/>
</dbReference>
<feature type="chain" id="PRO_5001494364" evidence="1">
    <location>
        <begin position="20"/>
        <end position="104"/>
    </location>
</feature>
<comment type="caution">
    <text evidence="2">The sequence shown here is derived from an EMBL/GenBank/DDBJ whole genome shotgun (WGS) entry which is preliminary data.</text>
</comment>
<name>A0A016WBK1_9BILA</name>
<evidence type="ECO:0000313" key="2">
    <source>
        <dbReference type="EMBL" id="EYC36981.1"/>
    </source>
</evidence>
<gene>
    <name evidence="2" type="primary">Acey_s0838.g2608</name>
    <name evidence="2" type="ORF">Y032_0838g2608</name>
</gene>
<sequence length="104" mass="11960">MLLIYLVSCINLINHWASSWSLPILSVEKTRLMEIGAQNSSRSYFINNVPLTKVDEVCDLGFTVDKRLKFDLHCKKIVRNANHRLYNLFKSLSTNDPTSIIFSV</sequence>
<proteinExistence type="predicted"/>
<keyword evidence="1" id="KW-0732">Signal</keyword>
<feature type="signal peptide" evidence="1">
    <location>
        <begin position="1"/>
        <end position="19"/>
    </location>
</feature>
<reference evidence="3" key="1">
    <citation type="journal article" date="2015" name="Nat. Genet.">
        <title>The genome and transcriptome of the zoonotic hookworm Ancylostoma ceylanicum identify infection-specific gene families.</title>
        <authorList>
            <person name="Schwarz E.M."/>
            <person name="Hu Y."/>
            <person name="Antoshechkin I."/>
            <person name="Miller M.M."/>
            <person name="Sternberg P.W."/>
            <person name="Aroian R.V."/>
        </authorList>
    </citation>
    <scope>NUCLEOTIDE SEQUENCE</scope>
    <source>
        <strain evidence="3">HY135</strain>
    </source>
</reference>
<accession>A0A016WBK1</accession>
<evidence type="ECO:0000313" key="3">
    <source>
        <dbReference type="Proteomes" id="UP000024635"/>
    </source>
</evidence>
<organism evidence="2 3">
    <name type="scientific">Ancylostoma ceylanicum</name>
    <dbReference type="NCBI Taxonomy" id="53326"/>
    <lineage>
        <taxon>Eukaryota</taxon>
        <taxon>Metazoa</taxon>
        <taxon>Ecdysozoa</taxon>
        <taxon>Nematoda</taxon>
        <taxon>Chromadorea</taxon>
        <taxon>Rhabditida</taxon>
        <taxon>Rhabditina</taxon>
        <taxon>Rhabditomorpha</taxon>
        <taxon>Strongyloidea</taxon>
        <taxon>Ancylostomatidae</taxon>
        <taxon>Ancylostomatinae</taxon>
        <taxon>Ancylostoma</taxon>
    </lineage>
</organism>
<evidence type="ECO:0000256" key="1">
    <source>
        <dbReference type="SAM" id="SignalP"/>
    </source>
</evidence>
<keyword evidence="3" id="KW-1185">Reference proteome</keyword>
<protein>
    <submittedName>
        <fullName evidence="2">Uncharacterized protein</fullName>
    </submittedName>
</protein>